<keyword evidence="2" id="KW-0238">DNA-binding</keyword>
<evidence type="ECO:0000256" key="3">
    <source>
        <dbReference type="ARBA" id="ARBA00023163"/>
    </source>
</evidence>
<dbReference type="InterPro" id="IPR009057">
    <property type="entry name" value="Homeodomain-like_sf"/>
</dbReference>
<dbReference type="RefSeq" id="WP_379190869.1">
    <property type="nucleotide sequence ID" value="NZ_JBHSOW010000092.1"/>
</dbReference>
<accession>A0ABW0W799</accession>
<dbReference type="Pfam" id="PF02311">
    <property type="entry name" value="AraC_binding"/>
    <property type="match status" value="1"/>
</dbReference>
<dbReference type="InterPro" id="IPR003313">
    <property type="entry name" value="AraC-bd"/>
</dbReference>
<organism evidence="5 6">
    <name type="scientific">Paenibacillus solisilvae</name>
    <dbReference type="NCBI Taxonomy" id="2486751"/>
    <lineage>
        <taxon>Bacteria</taxon>
        <taxon>Bacillati</taxon>
        <taxon>Bacillota</taxon>
        <taxon>Bacilli</taxon>
        <taxon>Bacillales</taxon>
        <taxon>Paenibacillaceae</taxon>
        <taxon>Paenibacillus</taxon>
    </lineage>
</organism>
<dbReference type="Gene3D" id="1.10.10.60">
    <property type="entry name" value="Homeodomain-like"/>
    <property type="match status" value="1"/>
</dbReference>
<keyword evidence="6" id="KW-1185">Reference proteome</keyword>
<dbReference type="InterPro" id="IPR011051">
    <property type="entry name" value="RmlC_Cupin_sf"/>
</dbReference>
<gene>
    <name evidence="5" type="ORF">ACFPYJ_24625</name>
</gene>
<evidence type="ECO:0000259" key="4">
    <source>
        <dbReference type="PROSITE" id="PS01124"/>
    </source>
</evidence>
<dbReference type="Gene3D" id="2.60.120.10">
    <property type="entry name" value="Jelly Rolls"/>
    <property type="match status" value="1"/>
</dbReference>
<dbReference type="PROSITE" id="PS00041">
    <property type="entry name" value="HTH_ARAC_FAMILY_1"/>
    <property type="match status" value="1"/>
</dbReference>
<dbReference type="PANTHER" id="PTHR43280">
    <property type="entry name" value="ARAC-FAMILY TRANSCRIPTIONAL REGULATOR"/>
    <property type="match status" value="1"/>
</dbReference>
<proteinExistence type="predicted"/>
<comment type="caution">
    <text evidence="5">The sequence shown here is derived from an EMBL/GenBank/DDBJ whole genome shotgun (WGS) entry which is preliminary data.</text>
</comment>
<dbReference type="InterPro" id="IPR014710">
    <property type="entry name" value="RmlC-like_jellyroll"/>
</dbReference>
<dbReference type="InterPro" id="IPR018060">
    <property type="entry name" value="HTH_AraC"/>
</dbReference>
<protein>
    <submittedName>
        <fullName evidence="5">Helix-turn-helix domain-containing protein</fullName>
    </submittedName>
</protein>
<dbReference type="Pfam" id="PF12833">
    <property type="entry name" value="HTH_18"/>
    <property type="match status" value="1"/>
</dbReference>
<dbReference type="InterPro" id="IPR020449">
    <property type="entry name" value="Tscrpt_reg_AraC-type_HTH"/>
</dbReference>
<dbReference type="InterPro" id="IPR018062">
    <property type="entry name" value="HTH_AraC-typ_CS"/>
</dbReference>
<dbReference type="PRINTS" id="PR00032">
    <property type="entry name" value="HTHARAC"/>
</dbReference>
<evidence type="ECO:0000313" key="6">
    <source>
        <dbReference type="Proteomes" id="UP001596047"/>
    </source>
</evidence>
<dbReference type="SUPFAM" id="SSF46689">
    <property type="entry name" value="Homeodomain-like"/>
    <property type="match status" value="1"/>
</dbReference>
<dbReference type="SMART" id="SM00342">
    <property type="entry name" value="HTH_ARAC"/>
    <property type="match status" value="1"/>
</dbReference>
<dbReference type="Proteomes" id="UP001596047">
    <property type="component" value="Unassembled WGS sequence"/>
</dbReference>
<sequence length="305" mass="35362">MDFPRTVLQQFFSITKLISFHYFEYARGYIFEGEQHDFWEFLYVDKGEVEVRADDITHTLKQGDIIFHKPNEFHTVCVKQHHKPPNLIVMSFECQSGAMAKFENQALRLGDRERNLLSMIVQEGFQAFLPPFDSPSFHVLERNPAAPFGSEQVIRSYLEILFITIVRNGQQMPLSTNKDNKKLSPLHKESAEQQIVQQLIDYMNANVSRSLSHEQLCQTFHIGKSRLKELFQAQMGTGVLEYFKSLKIEQAKTLIREQLYNFTEVANLLGYGSIHYFSRDFKKSTGMSPTDYAKSVMARSVDRLP</sequence>
<keyword evidence="3" id="KW-0804">Transcription</keyword>
<name>A0ABW0W799_9BACL</name>
<evidence type="ECO:0000313" key="5">
    <source>
        <dbReference type="EMBL" id="MFC5652240.1"/>
    </source>
</evidence>
<evidence type="ECO:0000256" key="1">
    <source>
        <dbReference type="ARBA" id="ARBA00023015"/>
    </source>
</evidence>
<dbReference type="EMBL" id="JBHSOW010000092">
    <property type="protein sequence ID" value="MFC5652240.1"/>
    <property type="molecule type" value="Genomic_DNA"/>
</dbReference>
<dbReference type="PROSITE" id="PS01124">
    <property type="entry name" value="HTH_ARAC_FAMILY_2"/>
    <property type="match status" value="1"/>
</dbReference>
<reference evidence="6" key="1">
    <citation type="journal article" date="2019" name="Int. J. Syst. Evol. Microbiol.">
        <title>The Global Catalogue of Microorganisms (GCM) 10K type strain sequencing project: providing services to taxonomists for standard genome sequencing and annotation.</title>
        <authorList>
            <consortium name="The Broad Institute Genomics Platform"/>
            <consortium name="The Broad Institute Genome Sequencing Center for Infectious Disease"/>
            <person name="Wu L."/>
            <person name="Ma J."/>
        </authorList>
    </citation>
    <scope>NUCLEOTIDE SEQUENCE [LARGE SCALE GENOMIC DNA]</scope>
    <source>
        <strain evidence="6">CGMCC 1.3240</strain>
    </source>
</reference>
<evidence type="ECO:0000256" key="2">
    <source>
        <dbReference type="ARBA" id="ARBA00023125"/>
    </source>
</evidence>
<dbReference type="SUPFAM" id="SSF51182">
    <property type="entry name" value="RmlC-like cupins"/>
    <property type="match status" value="1"/>
</dbReference>
<dbReference type="PANTHER" id="PTHR43280:SF2">
    <property type="entry name" value="HTH-TYPE TRANSCRIPTIONAL REGULATOR EXSA"/>
    <property type="match status" value="1"/>
</dbReference>
<keyword evidence="1" id="KW-0805">Transcription regulation</keyword>
<feature type="domain" description="HTH araC/xylS-type" evidence="4">
    <location>
        <begin position="197"/>
        <end position="295"/>
    </location>
</feature>